<dbReference type="RefSeq" id="WP_004329513.1">
    <property type="nucleotide sequence ID" value="NZ_DS499579.1"/>
</dbReference>
<dbReference type="OrthoDB" id="1004098at2"/>
<gene>
    <name evidence="3" type="ORF">ALIPUT_00676</name>
</gene>
<keyword evidence="4" id="KW-1185">Reference proteome</keyword>
<dbReference type="AlphaFoldDB" id="B0MSN9"/>
<dbReference type="PROSITE" id="PS51257">
    <property type="entry name" value="PROKAR_LIPOPROTEIN"/>
    <property type="match status" value="1"/>
</dbReference>
<dbReference type="InterPro" id="IPR024361">
    <property type="entry name" value="BACON"/>
</dbReference>
<proteinExistence type="predicted"/>
<dbReference type="HOGENOM" id="CLU_523420_0_0_10"/>
<feature type="signal peptide" evidence="1">
    <location>
        <begin position="1"/>
        <end position="20"/>
    </location>
</feature>
<dbReference type="Proteomes" id="UP000005819">
    <property type="component" value="Unassembled WGS sequence"/>
</dbReference>
<organism evidence="3 4">
    <name type="scientific">Alistipes putredinis DSM 17216</name>
    <dbReference type="NCBI Taxonomy" id="445970"/>
    <lineage>
        <taxon>Bacteria</taxon>
        <taxon>Pseudomonadati</taxon>
        <taxon>Bacteroidota</taxon>
        <taxon>Bacteroidia</taxon>
        <taxon>Bacteroidales</taxon>
        <taxon>Rikenellaceae</taxon>
        <taxon>Alistipes</taxon>
    </lineage>
</organism>
<accession>B0MSN9</accession>
<dbReference type="Gene3D" id="2.60.40.10">
    <property type="entry name" value="Immunoglobulins"/>
    <property type="match status" value="1"/>
</dbReference>
<protein>
    <recommendedName>
        <fullName evidence="2">BACON domain-containing protein</fullName>
    </recommendedName>
</protein>
<name>B0MSN9_9BACT</name>
<dbReference type="InterPro" id="IPR038653">
    <property type="entry name" value="Put_CMD_sf"/>
</dbReference>
<dbReference type="Gene3D" id="2.60.120.890">
    <property type="entry name" value="BT2081, beta-jelly-roll domain"/>
    <property type="match status" value="1"/>
</dbReference>
<dbReference type="InterPro" id="IPR013783">
    <property type="entry name" value="Ig-like_fold"/>
</dbReference>
<sequence length="520" mass="57588">MKKMLALLAACLWLAGCSGDGPDGGSGNLNIVFDCSMPLQVVAGETCEVGYTLEGASENARVRVVAPDGYRVQVIETNYWSGKIVIYLPDAATDERIVVILSDEGNETVSRYIDLEVKAKSDVVFDLSANSYLIEAEGTSLRVMLITNIDYTVEIAEKDRTWISVETSRTDQREESLVFSFRPNSDVKSRQATVRLVDSEGNLLDSICFTQATSGSVNVRLERADVWTQVIWLSGSCASDVAQAGFRYRKQGDKEWVEVAGAGSSNGFSAHVEAEPETTYEIMACWRDEESRIHIVTTLPALKLPNGDFEEWNFSEEGAFWATSIVRGYPEMGLPQPTIRPGSSGKYAVKLQKEEWGSIVKDLYGGHIFTGINVDPAAGSGVIGVLSMLWNIYGQLFEATPTALRGWLQCRNVMSTDTKEQEATIRIALGTWSPAPDHDVKIPEHPVVDQYLEEALDPSCSDLIAYGELQVAEDVDWQQFTIPLEYLRTDRKPTHLIIACDAGSRILCLDDFELLYDYNF</sequence>
<reference evidence="3" key="2">
    <citation type="submission" date="2013-09" db="EMBL/GenBank/DDBJ databases">
        <title>Draft genome sequence of Alistipes putredinis (DSM 17216).</title>
        <authorList>
            <person name="Sudarsanam P."/>
            <person name="Ley R."/>
            <person name="Guruge J."/>
            <person name="Turnbaugh P.J."/>
            <person name="Mahowald M."/>
            <person name="Liep D."/>
            <person name="Gordon J."/>
        </authorList>
    </citation>
    <scope>NUCLEOTIDE SEQUENCE</scope>
    <source>
        <strain evidence="3">DSM 17216</strain>
    </source>
</reference>
<reference evidence="3" key="1">
    <citation type="submission" date="2007-10" db="EMBL/GenBank/DDBJ databases">
        <authorList>
            <person name="Fulton L."/>
            <person name="Clifton S."/>
            <person name="Fulton B."/>
            <person name="Xu J."/>
            <person name="Minx P."/>
            <person name="Pepin K.H."/>
            <person name="Johnson M."/>
            <person name="Thiruvilangam P."/>
            <person name="Bhonagiri V."/>
            <person name="Nash W.E."/>
            <person name="Mardis E.R."/>
            <person name="Wilson R.K."/>
        </authorList>
    </citation>
    <scope>NUCLEOTIDE SEQUENCE [LARGE SCALE GENOMIC DNA]</scope>
    <source>
        <strain evidence="3">DSM 17216</strain>
    </source>
</reference>
<feature type="domain" description="BACON" evidence="2">
    <location>
        <begin position="153"/>
        <end position="201"/>
    </location>
</feature>
<dbReference type="GeneID" id="73803687"/>
<evidence type="ECO:0000256" key="1">
    <source>
        <dbReference type="SAM" id="SignalP"/>
    </source>
</evidence>
<feature type="chain" id="PRO_5002750621" description="BACON domain-containing protein" evidence="1">
    <location>
        <begin position="21"/>
        <end position="520"/>
    </location>
</feature>
<evidence type="ECO:0000313" key="3">
    <source>
        <dbReference type="EMBL" id="EDS04803.1"/>
    </source>
</evidence>
<evidence type="ECO:0000259" key="2">
    <source>
        <dbReference type="Pfam" id="PF13004"/>
    </source>
</evidence>
<dbReference type="Pfam" id="PF13004">
    <property type="entry name" value="BACON"/>
    <property type="match status" value="1"/>
</dbReference>
<comment type="caution">
    <text evidence="3">The sequence shown here is derived from an EMBL/GenBank/DDBJ whole genome shotgun (WGS) entry which is preliminary data.</text>
</comment>
<dbReference type="EMBL" id="ABFK02000016">
    <property type="protein sequence ID" value="EDS04803.1"/>
    <property type="molecule type" value="Genomic_DNA"/>
</dbReference>
<evidence type="ECO:0000313" key="4">
    <source>
        <dbReference type="Proteomes" id="UP000005819"/>
    </source>
</evidence>
<keyword evidence="1" id="KW-0732">Signal</keyword>
<dbReference type="eggNOG" id="COG4886">
    <property type="taxonomic scope" value="Bacteria"/>
</dbReference>